<dbReference type="PANTHER" id="PTHR11070:SF2">
    <property type="entry name" value="ATP-DEPENDENT DNA HELICASE SRS2"/>
    <property type="match status" value="1"/>
</dbReference>
<keyword evidence="4 6" id="KW-0067">ATP-binding</keyword>
<evidence type="ECO:0000256" key="6">
    <source>
        <dbReference type="PROSITE-ProRule" id="PRU00560"/>
    </source>
</evidence>
<dbReference type="GO" id="GO:0003677">
    <property type="term" value="F:DNA binding"/>
    <property type="evidence" value="ECO:0007669"/>
    <property type="project" value="InterPro"/>
</dbReference>
<dbReference type="GO" id="GO:0043138">
    <property type="term" value="F:3'-5' DNA helicase activity"/>
    <property type="evidence" value="ECO:0007669"/>
    <property type="project" value="TreeGrafter"/>
</dbReference>
<proteinExistence type="predicted"/>
<evidence type="ECO:0000256" key="4">
    <source>
        <dbReference type="ARBA" id="ARBA00022840"/>
    </source>
</evidence>
<dbReference type="InterPro" id="IPR000212">
    <property type="entry name" value="DNA_helicase_UvrD/REP"/>
</dbReference>
<dbReference type="EMBL" id="JAOZEV010000030">
    <property type="protein sequence ID" value="MCV9934613.1"/>
    <property type="molecule type" value="Genomic_DNA"/>
</dbReference>
<evidence type="ECO:0000259" key="7">
    <source>
        <dbReference type="PROSITE" id="PS51198"/>
    </source>
</evidence>
<dbReference type="AlphaFoldDB" id="A0A9X3HPB1"/>
<dbReference type="GO" id="GO:0005524">
    <property type="term" value="F:ATP binding"/>
    <property type="evidence" value="ECO:0007669"/>
    <property type="project" value="UniProtKB-UniRule"/>
</dbReference>
<evidence type="ECO:0000256" key="3">
    <source>
        <dbReference type="ARBA" id="ARBA00022806"/>
    </source>
</evidence>
<dbReference type="SUPFAM" id="SSF52540">
    <property type="entry name" value="P-loop containing nucleoside triphosphate hydrolases"/>
    <property type="match status" value="1"/>
</dbReference>
<dbReference type="PROSITE" id="PS51198">
    <property type="entry name" value="UVRD_HELICASE_ATP_BIND"/>
    <property type="match status" value="1"/>
</dbReference>
<name>A0A9X3HPB1_9FLAO</name>
<dbReference type="Gene3D" id="3.40.50.300">
    <property type="entry name" value="P-loop containing nucleotide triphosphate hydrolases"/>
    <property type="match status" value="1"/>
</dbReference>
<keyword evidence="9" id="KW-1185">Reference proteome</keyword>
<accession>A0A9X3HPB1</accession>
<dbReference type="Pfam" id="PF00580">
    <property type="entry name" value="UvrD-helicase"/>
    <property type="match status" value="1"/>
</dbReference>
<evidence type="ECO:0000313" key="8">
    <source>
        <dbReference type="EMBL" id="MCV9934613.1"/>
    </source>
</evidence>
<dbReference type="GO" id="GO:0016787">
    <property type="term" value="F:hydrolase activity"/>
    <property type="evidence" value="ECO:0007669"/>
    <property type="project" value="UniProtKB-UniRule"/>
</dbReference>
<dbReference type="RefSeq" id="WP_264288780.1">
    <property type="nucleotide sequence ID" value="NZ_JAOZEV010000030.1"/>
</dbReference>
<gene>
    <name evidence="8" type="ORF">OIU80_20210</name>
</gene>
<evidence type="ECO:0000256" key="2">
    <source>
        <dbReference type="ARBA" id="ARBA00022801"/>
    </source>
</evidence>
<organism evidence="8 9">
    <name type="scientific">Flavobacterium frigoritolerans</name>
    <dbReference type="NCBI Taxonomy" id="2987686"/>
    <lineage>
        <taxon>Bacteria</taxon>
        <taxon>Pseudomonadati</taxon>
        <taxon>Bacteroidota</taxon>
        <taxon>Flavobacteriia</taxon>
        <taxon>Flavobacteriales</taxon>
        <taxon>Flavobacteriaceae</taxon>
        <taxon>Flavobacterium</taxon>
    </lineage>
</organism>
<dbReference type="InterPro" id="IPR027417">
    <property type="entry name" value="P-loop_NTPase"/>
</dbReference>
<keyword evidence="2 6" id="KW-0378">Hydrolase</keyword>
<evidence type="ECO:0000256" key="1">
    <source>
        <dbReference type="ARBA" id="ARBA00022741"/>
    </source>
</evidence>
<dbReference type="Proteomes" id="UP001151133">
    <property type="component" value="Unassembled WGS sequence"/>
</dbReference>
<feature type="binding site" evidence="6">
    <location>
        <begin position="47"/>
        <end position="54"/>
    </location>
    <ligand>
        <name>ATP</name>
        <dbReference type="ChEBI" id="CHEBI:30616"/>
    </ligand>
</feature>
<keyword evidence="1 6" id="KW-0547">Nucleotide-binding</keyword>
<comment type="caution">
    <text evidence="8">The sequence shown here is derived from an EMBL/GenBank/DDBJ whole genome shotgun (WGS) entry which is preliminary data.</text>
</comment>
<dbReference type="PANTHER" id="PTHR11070">
    <property type="entry name" value="UVRD / RECB / PCRA DNA HELICASE FAMILY MEMBER"/>
    <property type="match status" value="1"/>
</dbReference>
<protein>
    <recommendedName>
        <fullName evidence="5">DNA 3'-5' helicase II</fullName>
    </recommendedName>
</protein>
<evidence type="ECO:0000313" key="9">
    <source>
        <dbReference type="Proteomes" id="UP001151133"/>
    </source>
</evidence>
<keyword evidence="3 6" id="KW-0347">Helicase</keyword>
<sequence length="635" mass="72662">MIELIKDIAFTEQEIKVIENLFFEGTSVFNDEQVSVINCFSSQNIQACPGSGKTTTLAAKLLLLKKNLSSKHKGGVCILTHTNVAVDIIKKRLGTQASDYYSSYPNFLGTIQSFVNKFLAVPAYKSIFKNQLTAIDDDVFYAVMAKKQHRAYKAMMYLSVNKGIDNLGALSFNIHNFDISAKVDDSAPVVGKHTPSYLELEAIKTEMLEEGFMKFDEAYSLAYRYLREHDSLVTLFSKRFPLVFLDEMQDTEEHHFELIKNIFATSVLQTIGDGNQDIFGHYESISANWPVSESFSIATSSRFPNHIAMILQKIAVEPQSVRGRNEGAFIKPCIFIFDDNSVGRVKYEFVERIVENGLHQKKDAVFKAVGARKNNDGLSITSYLADFNKNSEKVKTYYPTLDDYLNAMDIIKNSSKNAKDLKDLLVSVFVSVLKLMKVKDREKNRYFTSFSLERFLKINHPDFYVHYRKLLQKWCKDIVQGVSIKTSVNQLISLLLERIFEDVPNQEVLHFMEAVSEGYIYNNGTDKKNIFQGEHKNETVEIIFDTIHSVKGETHTATLYLETFTRTYDLSKLLPLLNGKQNRTKTYVTNNRNRMKLGYVAMSRPTDFLCLAVHKDRIDMNIDWNLLGYETIVCY</sequence>
<reference evidence="8" key="1">
    <citation type="submission" date="2022-10" db="EMBL/GenBank/DDBJ databases">
        <title>Two novel species of Flavobacterium.</title>
        <authorList>
            <person name="Liu Q."/>
            <person name="Xin Y.-H."/>
        </authorList>
    </citation>
    <scope>NUCLEOTIDE SEQUENCE</scope>
    <source>
        <strain evidence="8">LS1R47</strain>
    </source>
</reference>
<dbReference type="InterPro" id="IPR014016">
    <property type="entry name" value="UvrD-like_ATP-bd"/>
</dbReference>
<evidence type="ECO:0000256" key="5">
    <source>
        <dbReference type="ARBA" id="ARBA00034923"/>
    </source>
</evidence>
<feature type="domain" description="UvrD-like helicase ATP-binding" evidence="7">
    <location>
        <begin position="26"/>
        <end position="324"/>
    </location>
</feature>
<dbReference type="GO" id="GO:0000725">
    <property type="term" value="P:recombinational repair"/>
    <property type="evidence" value="ECO:0007669"/>
    <property type="project" value="TreeGrafter"/>
</dbReference>